<dbReference type="AlphaFoldDB" id="A0A7K1TX53"/>
<dbReference type="InterPro" id="IPR000182">
    <property type="entry name" value="GNAT_dom"/>
</dbReference>
<dbReference type="Pfam" id="PF00583">
    <property type="entry name" value="Acetyltransf_1"/>
    <property type="match status" value="1"/>
</dbReference>
<name>A0A7K1TX53_9BACT</name>
<feature type="domain" description="N-acetyltransferase" evidence="1">
    <location>
        <begin position="23"/>
        <end position="191"/>
    </location>
</feature>
<proteinExistence type="predicted"/>
<reference evidence="2 3" key="1">
    <citation type="submission" date="2019-12" db="EMBL/GenBank/DDBJ databases">
        <title>Chitinophaga sp. strain ysch24 (GDMCC 1.1355), whole genome shotgun sequence.</title>
        <authorList>
            <person name="Zhang X."/>
        </authorList>
    </citation>
    <scope>NUCLEOTIDE SEQUENCE [LARGE SCALE GENOMIC DNA]</scope>
    <source>
        <strain evidence="3">ysch24</strain>
    </source>
</reference>
<gene>
    <name evidence="2" type="ORF">GO493_00280</name>
</gene>
<accession>A0A7K1TX53</accession>
<dbReference type="EMBL" id="WRXN01000001">
    <property type="protein sequence ID" value="MVT06677.1"/>
    <property type="molecule type" value="Genomic_DNA"/>
</dbReference>
<dbReference type="CDD" id="cd04301">
    <property type="entry name" value="NAT_SF"/>
    <property type="match status" value="1"/>
</dbReference>
<dbReference type="GO" id="GO:0016747">
    <property type="term" value="F:acyltransferase activity, transferring groups other than amino-acyl groups"/>
    <property type="evidence" value="ECO:0007669"/>
    <property type="project" value="InterPro"/>
</dbReference>
<protein>
    <submittedName>
        <fullName evidence="2">GNAT family N-acetyltransferase</fullName>
    </submittedName>
</protein>
<sequence>MLQRFFCHYICIMQHFLPNGQVLIIRPAEPEDASELLTYFRQVVRETDFLLITVPESEVLTIADEAAFIRSLANNTKHLHLLAIAGGKIVGAITVKQPDMRKEAHLGQLGIAILHEYWNMGIGRRLLTAALRWAEQHKEMEIIQLSVFANNERAIQLYRNFGFMEYGRLLQGFRQPDGTYGDTILMSKRIKP</sequence>
<evidence type="ECO:0000313" key="2">
    <source>
        <dbReference type="EMBL" id="MVT06677.1"/>
    </source>
</evidence>
<dbReference type="Proteomes" id="UP000461730">
    <property type="component" value="Unassembled WGS sequence"/>
</dbReference>
<dbReference type="PROSITE" id="PS51186">
    <property type="entry name" value="GNAT"/>
    <property type="match status" value="1"/>
</dbReference>
<organism evidence="2 3">
    <name type="scientific">Chitinophaga tropicalis</name>
    <dbReference type="NCBI Taxonomy" id="2683588"/>
    <lineage>
        <taxon>Bacteria</taxon>
        <taxon>Pseudomonadati</taxon>
        <taxon>Bacteroidota</taxon>
        <taxon>Chitinophagia</taxon>
        <taxon>Chitinophagales</taxon>
        <taxon>Chitinophagaceae</taxon>
        <taxon>Chitinophaga</taxon>
    </lineage>
</organism>
<keyword evidence="3" id="KW-1185">Reference proteome</keyword>
<dbReference type="PANTHER" id="PTHR43415:SF3">
    <property type="entry name" value="GNAT-FAMILY ACETYLTRANSFERASE"/>
    <property type="match status" value="1"/>
</dbReference>
<keyword evidence="2" id="KW-0808">Transferase</keyword>
<dbReference type="SUPFAM" id="SSF55729">
    <property type="entry name" value="Acyl-CoA N-acyltransferases (Nat)"/>
    <property type="match status" value="1"/>
</dbReference>
<dbReference type="Gene3D" id="3.40.630.30">
    <property type="match status" value="1"/>
</dbReference>
<dbReference type="PANTHER" id="PTHR43415">
    <property type="entry name" value="SPERMIDINE N(1)-ACETYLTRANSFERASE"/>
    <property type="match status" value="1"/>
</dbReference>
<evidence type="ECO:0000313" key="3">
    <source>
        <dbReference type="Proteomes" id="UP000461730"/>
    </source>
</evidence>
<comment type="caution">
    <text evidence="2">The sequence shown here is derived from an EMBL/GenBank/DDBJ whole genome shotgun (WGS) entry which is preliminary data.</text>
</comment>
<dbReference type="InterPro" id="IPR016181">
    <property type="entry name" value="Acyl_CoA_acyltransferase"/>
</dbReference>
<evidence type="ECO:0000259" key="1">
    <source>
        <dbReference type="PROSITE" id="PS51186"/>
    </source>
</evidence>